<evidence type="ECO:0008006" key="3">
    <source>
        <dbReference type="Google" id="ProtNLM"/>
    </source>
</evidence>
<dbReference type="RefSeq" id="WP_157546187.1">
    <property type="nucleotide sequence ID" value="NZ_BBYK01000073.1"/>
</dbReference>
<dbReference type="EMBL" id="JBIAXI010000047">
    <property type="protein sequence ID" value="MFF4779304.1"/>
    <property type="molecule type" value="Genomic_DNA"/>
</dbReference>
<accession>A0ABW6VND4</accession>
<name>A0ABW6VND4_MICFU</name>
<comment type="caution">
    <text evidence="1">The sequence shown here is derived from an EMBL/GenBank/DDBJ whole genome shotgun (WGS) entry which is preliminary data.</text>
</comment>
<dbReference type="Proteomes" id="UP001602119">
    <property type="component" value="Unassembled WGS sequence"/>
</dbReference>
<keyword evidence="2" id="KW-1185">Reference proteome</keyword>
<reference evidence="1 2" key="1">
    <citation type="submission" date="2024-10" db="EMBL/GenBank/DDBJ databases">
        <title>The Natural Products Discovery Center: Release of the First 8490 Sequenced Strains for Exploring Actinobacteria Biosynthetic Diversity.</title>
        <authorList>
            <person name="Kalkreuter E."/>
            <person name="Kautsar S.A."/>
            <person name="Yang D."/>
            <person name="Bader C.D."/>
            <person name="Teijaro C.N."/>
            <person name="Fluegel L."/>
            <person name="Davis C.M."/>
            <person name="Simpson J.R."/>
            <person name="Lauterbach L."/>
            <person name="Steele A.D."/>
            <person name="Gui C."/>
            <person name="Meng S."/>
            <person name="Li G."/>
            <person name="Viehrig K."/>
            <person name="Ye F."/>
            <person name="Su P."/>
            <person name="Kiefer A.F."/>
            <person name="Nichols A."/>
            <person name="Cepeda A.J."/>
            <person name="Yan W."/>
            <person name="Fan B."/>
            <person name="Jiang Y."/>
            <person name="Adhikari A."/>
            <person name="Zheng C.-J."/>
            <person name="Schuster L."/>
            <person name="Cowan T.M."/>
            <person name="Smanski M.J."/>
            <person name="Chevrette M.G."/>
            <person name="De Carvalho L.P.S."/>
            <person name="Shen B."/>
        </authorList>
    </citation>
    <scope>NUCLEOTIDE SEQUENCE [LARGE SCALE GENOMIC DNA]</scope>
    <source>
        <strain evidence="1 2">NPDC001281</strain>
    </source>
</reference>
<sequence>MTEHLADCWAEECDDCGAAPGQRCAPDCFSYQLETHTSSGVETPFGVISDADPGL</sequence>
<evidence type="ECO:0000313" key="1">
    <source>
        <dbReference type="EMBL" id="MFF4779304.1"/>
    </source>
</evidence>
<protein>
    <recommendedName>
        <fullName evidence="3">FxLD family lantipeptide</fullName>
    </recommendedName>
</protein>
<proteinExistence type="predicted"/>
<organism evidence="1 2">
    <name type="scientific">Microtetraspora fusca</name>
    <dbReference type="NCBI Taxonomy" id="1997"/>
    <lineage>
        <taxon>Bacteria</taxon>
        <taxon>Bacillati</taxon>
        <taxon>Actinomycetota</taxon>
        <taxon>Actinomycetes</taxon>
        <taxon>Streptosporangiales</taxon>
        <taxon>Streptosporangiaceae</taxon>
        <taxon>Microtetraspora</taxon>
    </lineage>
</organism>
<evidence type="ECO:0000313" key="2">
    <source>
        <dbReference type="Proteomes" id="UP001602119"/>
    </source>
</evidence>
<gene>
    <name evidence="1" type="ORF">ACFY05_41460</name>
</gene>